<dbReference type="EMBL" id="ADCY02000010">
    <property type="protein sequence ID" value="EFG31328.2"/>
    <property type="molecule type" value="Genomic_DNA"/>
</dbReference>
<feature type="compositionally biased region" description="Polar residues" evidence="1">
    <location>
        <begin position="180"/>
        <end position="205"/>
    </location>
</feature>
<feature type="chain" id="PRO_5004776725" description="FimV N-terminal domain-containing protein" evidence="2">
    <location>
        <begin position="23"/>
        <end position="759"/>
    </location>
</feature>
<reference evidence="4 5" key="2">
    <citation type="submission" date="2011-10" db="EMBL/GenBank/DDBJ databases">
        <title>The Genome Sequence of Simonsiella muelleri ATCC 29453.</title>
        <authorList>
            <consortium name="The Broad Institute Genome Sequencing Platform"/>
            <consortium name="The Broad Institute Genome Sequencing Center for Infectious Disease"/>
            <person name="Earl A."/>
            <person name="Ward D."/>
            <person name="Feldgarden M."/>
            <person name="Gevers D."/>
            <person name="Izard J."/>
            <person name="Baranova O.V."/>
            <person name="Blanton J.M."/>
            <person name="Tanner A.C."/>
            <person name="Dewhirst F."/>
            <person name="Young S.K."/>
            <person name="Zeng Q."/>
            <person name="Gargeya S."/>
            <person name="Fitzgerald M."/>
            <person name="Haas B."/>
            <person name="Abouelleil A."/>
            <person name="Alvarado L."/>
            <person name="Arachchi H.M."/>
            <person name="Berlin A."/>
            <person name="Brown A."/>
            <person name="Chapman S.B."/>
            <person name="Chen Z."/>
            <person name="Dunbar C."/>
            <person name="Freedman E."/>
            <person name="Gearin G."/>
            <person name="Goldberg J."/>
            <person name="Griggs A."/>
            <person name="Gujja S."/>
            <person name="Heiman D."/>
            <person name="Howarth C."/>
            <person name="Larson L."/>
            <person name="Lui A."/>
            <person name="MacDonald P.J.P."/>
            <person name="Montmayeur A."/>
            <person name="Murphy C."/>
            <person name="Neiman D."/>
            <person name="Pearson M."/>
            <person name="Priest M."/>
            <person name="Roberts A."/>
            <person name="Saif S."/>
            <person name="Shea T."/>
            <person name="Shenoy N."/>
            <person name="Sisk P."/>
            <person name="Stolte C."/>
            <person name="Sykes S."/>
            <person name="Wortman J."/>
            <person name="Nusbaum C."/>
            <person name="Birren B."/>
        </authorList>
    </citation>
    <scope>NUCLEOTIDE SEQUENCE [LARGE SCALE GENOMIC DNA]</scope>
    <source>
        <strain evidence="4 5">ATCC 29453</strain>
    </source>
</reference>
<dbReference type="InterPro" id="IPR057840">
    <property type="entry name" value="FimV_N"/>
</dbReference>
<feature type="compositionally biased region" description="Low complexity" evidence="1">
    <location>
        <begin position="367"/>
        <end position="384"/>
    </location>
</feature>
<dbReference type="eggNOG" id="COG3170">
    <property type="taxonomic scope" value="Bacteria"/>
</dbReference>
<keyword evidence="2" id="KW-0732">Signal</keyword>
<feature type="compositionally biased region" description="Polar residues" evidence="1">
    <location>
        <begin position="158"/>
        <end position="172"/>
    </location>
</feature>
<feature type="compositionally biased region" description="Low complexity" evidence="1">
    <location>
        <begin position="316"/>
        <end position="349"/>
    </location>
</feature>
<dbReference type="Pfam" id="PF25800">
    <property type="entry name" value="FimV_N"/>
    <property type="match status" value="1"/>
</dbReference>
<feature type="compositionally biased region" description="Basic and acidic residues" evidence="1">
    <location>
        <begin position="141"/>
        <end position="157"/>
    </location>
</feature>
<feature type="domain" description="FimV N-terminal" evidence="3">
    <location>
        <begin position="23"/>
        <end position="110"/>
    </location>
</feature>
<sequence>MKTNIKIIATSLALTSSFGAWAGIGGLSVQSHLGQPFSGSIVVTGEEAAALQASRNVSVSGSGIRGSVTPQGNGNVVVRLRSSSPIREPIITFTVSAGRQTREYTAMLNPANYTPQPAPQHVEKPTKPTKNKTRQSANTESGERDFIERNTAKRSDVQENTLPVDDNNSTTRKSTKSAHKNNQTAQSNDANDAAVTTKQAQSVQKSGKLAVSPRRYHAKAGETLINIANRYRPRNMSTQTAARALAMANPSVFKRGSTVQHSTTLYIPTPAQWYSYAERAQYHAPANRPARQTAPRASLPVDNTQPINQAAVENTAPAAPTQPAKPVTPTAQPVTQPTQPAATPPANAKNIASPAQPNAQPVADNQTASATNKNTTTAKTTAASQPANKAAKNTQTVAASGVQAASVVAASRASAPEPITVNADPQAAPEMPVDIPAEEEIDWVVYGAGAVGVAGLLGGLAYYLRRRRTTESEADDDGDVLVVEEKPTKKSKKSKKISLGKKAAAATAVTTASTAAASEFEDEHDFDLDKENDFSKEFEALPDDDDDGVFFATENVNHSAPNDEFNLDDFKDDFESETSSFNHDSKNQSSDSNNDWYLDDNKNTTNNETEWSLDSHYDNAETHQTTTHDDNAFSAFNDDDDYFAAAPKSQPMADEFDAMLADIDNLEKEATSSSDEDDFDAMFADKLAEIDADLTPSKKTSRNADLDALNSLDDELSAFASKKTKSPAAELDDIDAMFADKLAEIDTDLAPSKKTSRNA</sequence>
<dbReference type="Proteomes" id="UP000017813">
    <property type="component" value="Unassembled WGS sequence"/>
</dbReference>
<evidence type="ECO:0000259" key="3">
    <source>
        <dbReference type="Pfam" id="PF25800"/>
    </source>
</evidence>
<feature type="region of interest" description="Disordered" evidence="1">
    <location>
        <begin position="316"/>
        <end position="394"/>
    </location>
</feature>
<protein>
    <recommendedName>
        <fullName evidence="3">FimV N-terminal domain-containing protein</fullName>
    </recommendedName>
</protein>
<evidence type="ECO:0000313" key="5">
    <source>
        <dbReference type="Proteomes" id="UP000017813"/>
    </source>
</evidence>
<feature type="non-terminal residue" evidence="4">
    <location>
        <position position="759"/>
    </location>
</feature>
<evidence type="ECO:0000256" key="1">
    <source>
        <dbReference type="SAM" id="MobiDB-lite"/>
    </source>
</evidence>
<dbReference type="RefSeq" id="WP_002641382.1">
    <property type="nucleotide sequence ID" value="NZ_JH815301.1"/>
</dbReference>
<feature type="region of interest" description="Disordered" evidence="1">
    <location>
        <begin position="110"/>
        <end position="215"/>
    </location>
</feature>
<feature type="compositionally biased region" description="Polar residues" evidence="1">
    <location>
        <begin position="385"/>
        <end position="394"/>
    </location>
</feature>
<comment type="caution">
    <text evidence="4">The sequence shown here is derived from an EMBL/GenBank/DDBJ whole genome shotgun (WGS) entry which is preliminary data.</text>
</comment>
<feature type="signal peptide" evidence="2">
    <location>
        <begin position="1"/>
        <end position="22"/>
    </location>
</feature>
<gene>
    <name evidence="4" type="ORF">HMPREF9021_00596</name>
</gene>
<accession>V9HML1</accession>
<name>V9HML1_9NEIS</name>
<organism evidence="4 5">
    <name type="scientific">Simonsiella muelleri ATCC 29453</name>
    <dbReference type="NCBI Taxonomy" id="641147"/>
    <lineage>
        <taxon>Bacteria</taxon>
        <taxon>Pseudomonadati</taxon>
        <taxon>Pseudomonadota</taxon>
        <taxon>Betaproteobacteria</taxon>
        <taxon>Neisseriales</taxon>
        <taxon>Neisseriaceae</taxon>
        <taxon>Simonsiella</taxon>
    </lineage>
</organism>
<dbReference type="HOGENOM" id="CLU_367466_0_0_4"/>
<dbReference type="STRING" id="641147.HMPREF9021_00596"/>
<evidence type="ECO:0000256" key="2">
    <source>
        <dbReference type="SAM" id="SignalP"/>
    </source>
</evidence>
<feature type="compositionally biased region" description="Polar residues" evidence="1">
    <location>
        <begin position="353"/>
        <end position="366"/>
    </location>
</feature>
<proteinExistence type="predicted"/>
<keyword evidence="5" id="KW-1185">Reference proteome</keyword>
<feature type="region of interest" description="Disordered" evidence="1">
    <location>
        <begin position="576"/>
        <end position="610"/>
    </location>
</feature>
<reference evidence="4 5" key="1">
    <citation type="submission" date="2010-03" db="EMBL/GenBank/DDBJ databases">
        <authorList>
            <consortium name="The Broad Institute Genome Sequencing Platform"/>
            <person name="Ward D."/>
            <person name="Earl A."/>
            <person name="Feldgarden M."/>
            <person name="Gevers D."/>
            <person name="Young S."/>
            <person name="Zeng Q."/>
            <person name="Koehrsen M."/>
            <person name="Alvarado L."/>
            <person name="Berlin A.M."/>
            <person name="Borenstein D."/>
            <person name="Chapman S.B."/>
            <person name="Chen Z."/>
            <person name="Engels R."/>
            <person name="Freedman E."/>
            <person name="Gellesch M."/>
            <person name="Goldberg J."/>
            <person name="Griggs A."/>
            <person name="Gujja S."/>
            <person name="Heilman E.R."/>
            <person name="Heiman D.I."/>
            <person name="Hepburn T.A."/>
            <person name="Howarth C."/>
            <person name="Jen D."/>
            <person name="Larson L."/>
            <person name="Mehta T."/>
            <person name="Park D."/>
            <person name="Pearson M."/>
            <person name="Richards J."/>
            <person name="Roberts A."/>
            <person name="Saif S."/>
            <person name="Shea T.D."/>
            <person name="Shenoy N."/>
            <person name="Sisk P."/>
            <person name="Stolte C."/>
            <person name="Sykes S.N."/>
            <person name="Walk T."/>
            <person name="White J."/>
            <person name="Yandava C."/>
            <person name="Izard J."/>
            <person name="Baranova O.V."/>
            <person name="Blanton J.M."/>
            <person name="Tanner A.C."/>
            <person name="Dewhirst F."/>
            <person name="Haas B."/>
            <person name="Nusbaum C."/>
            <person name="Birren B."/>
        </authorList>
    </citation>
    <scope>NUCLEOTIDE SEQUENCE [LARGE SCALE GENOMIC DNA]</scope>
    <source>
        <strain evidence="4 5">ATCC 29453</strain>
    </source>
</reference>
<dbReference type="AlphaFoldDB" id="V9HML1"/>
<evidence type="ECO:0000313" key="4">
    <source>
        <dbReference type="EMBL" id="EFG31328.2"/>
    </source>
</evidence>